<dbReference type="Proteomes" id="UP000187609">
    <property type="component" value="Unassembled WGS sequence"/>
</dbReference>
<evidence type="ECO:0000313" key="2">
    <source>
        <dbReference type="Proteomes" id="UP000187609"/>
    </source>
</evidence>
<dbReference type="EMBL" id="MJEQ01000091">
    <property type="protein sequence ID" value="OIT39597.1"/>
    <property type="molecule type" value="Genomic_DNA"/>
</dbReference>
<accession>A0A314LEN6</accession>
<sequence length="52" mass="5706">MPESPLWLVMQGRLGDARRVLNKTSNSLEEAHGTATYLKYPNAPKATTYGGN</sequence>
<dbReference type="Gramene" id="OIT39597">
    <property type="protein sequence ID" value="OIT39597"/>
    <property type="gene ID" value="A4A49_52979"/>
</dbReference>
<gene>
    <name evidence="1" type="ORF">A4A49_52979</name>
</gene>
<protein>
    <submittedName>
        <fullName evidence="1">Uncharacterized protein</fullName>
    </submittedName>
</protein>
<comment type="caution">
    <text evidence="1">The sequence shown here is derived from an EMBL/GenBank/DDBJ whole genome shotgun (WGS) entry which is preliminary data.</text>
</comment>
<dbReference type="AlphaFoldDB" id="A0A314LEN6"/>
<evidence type="ECO:0000313" key="1">
    <source>
        <dbReference type="EMBL" id="OIT39597.1"/>
    </source>
</evidence>
<organism evidence="1 2">
    <name type="scientific">Nicotiana attenuata</name>
    <name type="common">Coyote tobacco</name>
    <dbReference type="NCBI Taxonomy" id="49451"/>
    <lineage>
        <taxon>Eukaryota</taxon>
        <taxon>Viridiplantae</taxon>
        <taxon>Streptophyta</taxon>
        <taxon>Embryophyta</taxon>
        <taxon>Tracheophyta</taxon>
        <taxon>Spermatophyta</taxon>
        <taxon>Magnoliopsida</taxon>
        <taxon>eudicotyledons</taxon>
        <taxon>Gunneridae</taxon>
        <taxon>Pentapetalae</taxon>
        <taxon>asterids</taxon>
        <taxon>lamiids</taxon>
        <taxon>Solanales</taxon>
        <taxon>Solanaceae</taxon>
        <taxon>Nicotianoideae</taxon>
        <taxon>Nicotianeae</taxon>
        <taxon>Nicotiana</taxon>
    </lineage>
</organism>
<dbReference type="SMR" id="A0A314LEN6"/>
<dbReference type="Gene3D" id="1.10.286.90">
    <property type="entry name" value="MFS transporter, transmembrane helix TM10b"/>
    <property type="match status" value="1"/>
</dbReference>
<name>A0A314LEN6_NICAT</name>
<reference evidence="1" key="1">
    <citation type="submission" date="2016-11" db="EMBL/GenBank/DDBJ databases">
        <title>The genome of Nicotiana attenuata.</title>
        <authorList>
            <person name="Xu S."/>
            <person name="Brockmoeller T."/>
            <person name="Gaquerel E."/>
            <person name="Navarro A."/>
            <person name="Kuhl H."/>
            <person name="Gase K."/>
            <person name="Ling Z."/>
            <person name="Zhou W."/>
            <person name="Kreitzer C."/>
            <person name="Stanke M."/>
            <person name="Tang H."/>
            <person name="Lyons E."/>
            <person name="Pandey P."/>
            <person name="Pandey S.P."/>
            <person name="Timmermann B."/>
            <person name="Baldwin I.T."/>
        </authorList>
    </citation>
    <scope>NUCLEOTIDE SEQUENCE [LARGE SCALE GENOMIC DNA]</scope>
    <source>
        <strain evidence="1">UT</strain>
    </source>
</reference>
<dbReference type="STRING" id="49451.A0A314LEN6"/>
<keyword evidence="2" id="KW-1185">Reference proteome</keyword>
<proteinExistence type="predicted"/>